<evidence type="ECO:0000256" key="1">
    <source>
        <dbReference type="SAM" id="Coils"/>
    </source>
</evidence>
<name>A0A0K1W298_9MOLU</name>
<organism evidence="2 3">
    <name type="scientific">Spiroplasma litorale</name>
    <dbReference type="NCBI Taxonomy" id="216942"/>
    <lineage>
        <taxon>Bacteria</taxon>
        <taxon>Bacillati</taxon>
        <taxon>Mycoplasmatota</taxon>
        <taxon>Mollicutes</taxon>
        <taxon>Entomoplasmatales</taxon>
        <taxon>Spiroplasmataceae</taxon>
        <taxon>Spiroplasma</taxon>
    </lineage>
</organism>
<sequence length="424" mass="50116">MPKIIDKKIKLLAIKKFLAGEKASKIAEELNLKSGQPQIKQWVKRYNISELESELDYSPCEVNIYMKKDIENKILKEENKKLEKELSKLKKEKLKYKAKINFLEKRMPSCMNLSNTQMKIETSKKVWKNNAYNIIYFDDSTELNIKDKCKALFVNFANYAKWKNKNQKELSENKKVELKRKYNDKAIDLINKFSKKNGSSGSWNVSSWIRDVFNINVSYKIINKLRKNKLVDLVKIKRDSKRTTHQRGNFVPDLIKKDFSTQYNFQKIGMDGSYLDLIIKGKKVKILGEFAYNWYNREMIAYNFDLTENSEIVKKTICEVIEVINKHKVSHSIIQTDRGTANTSYAVKNVIDLYPNVVLLMSESGFKHNAPTESLNGWYKECFFAQYDNEFKNFQEFKLLFDQFIIKRNNLQNYLYNKKRNQIL</sequence>
<keyword evidence="1" id="KW-0175">Coiled coil</keyword>
<dbReference type="SUPFAM" id="SSF53098">
    <property type="entry name" value="Ribonuclease H-like"/>
    <property type="match status" value="1"/>
</dbReference>
<feature type="coiled-coil region" evidence="1">
    <location>
        <begin position="65"/>
        <end position="106"/>
    </location>
</feature>
<evidence type="ECO:0000313" key="2">
    <source>
        <dbReference type="EMBL" id="AKX34288.1"/>
    </source>
</evidence>
<dbReference type="OrthoDB" id="391330at2"/>
<gene>
    <name evidence="2" type="ORF">SLITO_v1c06590</name>
</gene>
<dbReference type="InterPro" id="IPR012337">
    <property type="entry name" value="RNaseH-like_sf"/>
</dbReference>
<proteinExistence type="predicted"/>
<evidence type="ECO:0008006" key="4">
    <source>
        <dbReference type="Google" id="ProtNLM"/>
    </source>
</evidence>
<reference evidence="2 3" key="1">
    <citation type="journal article" date="2015" name="Genome Announc.">
        <title>Complete Genome Sequence of Spiroplasma litorale TN-1T (DSM 21781), a Bacterium Isolated from a Green-Eyed Horsefly (Tabanus nigrovittatus).</title>
        <authorList>
            <person name="Lo W.S."/>
            <person name="Lai Y.C."/>
            <person name="Lien Y.W."/>
            <person name="Wang T.H."/>
            <person name="Kuo C.H."/>
        </authorList>
    </citation>
    <scope>NUCLEOTIDE SEQUENCE [LARGE SCALE GENOMIC DNA]</scope>
    <source>
        <strain evidence="2 3">TN-1</strain>
    </source>
</reference>
<dbReference type="RefSeq" id="WP_075058385.1">
    <property type="nucleotide sequence ID" value="NZ_CP012357.1"/>
</dbReference>
<dbReference type="Proteomes" id="UP000067476">
    <property type="component" value="Chromosome"/>
</dbReference>
<protein>
    <recommendedName>
        <fullName evidence="4">Transposase</fullName>
    </recommendedName>
</protein>
<dbReference type="KEGG" id="sll:SLITO_v1c06590"/>
<evidence type="ECO:0000313" key="3">
    <source>
        <dbReference type="Proteomes" id="UP000067476"/>
    </source>
</evidence>
<keyword evidence="3" id="KW-1185">Reference proteome</keyword>
<accession>A0A0K1W298</accession>
<dbReference type="AlphaFoldDB" id="A0A0K1W298"/>
<dbReference type="EMBL" id="CP012357">
    <property type="protein sequence ID" value="AKX34288.1"/>
    <property type="molecule type" value="Genomic_DNA"/>
</dbReference>
<dbReference type="PATRIC" id="fig|216942.3.peg.669"/>